<reference evidence="2 3" key="1">
    <citation type="submission" date="2016-09" db="EMBL/GenBank/DDBJ databases">
        <title>Rhizobium sp. nov., a novel species isolated from the rice rhizosphere.</title>
        <authorList>
            <person name="Zhao J."/>
            <person name="Zhang X."/>
        </authorList>
    </citation>
    <scope>NUCLEOTIDE SEQUENCE [LARGE SCALE GENOMIC DNA]</scope>
    <source>
        <strain evidence="2 3">1.7048</strain>
    </source>
</reference>
<organism evidence="2 3">
    <name type="scientific">Xaviernesmea oryzae</name>
    <dbReference type="NCBI Taxonomy" id="464029"/>
    <lineage>
        <taxon>Bacteria</taxon>
        <taxon>Pseudomonadati</taxon>
        <taxon>Pseudomonadota</taxon>
        <taxon>Alphaproteobacteria</taxon>
        <taxon>Hyphomicrobiales</taxon>
        <taxon>Rhizobiaceae</taxon>
        <taxon>Rhizobium/Agrobacterium group</taxon>
        <taxon>Xaviernesmea</taxon>
    </lineage>
</organism>
<dbReference type="Pfam" id="PF09361">
    <property type="entry name" value="Phasin_2"/>
    <property type="match status" value="1"/>
</dbReference>
<sequence>MFAFDEANKRSKETMEAVMRSYASMAKGFQAIAMEAADYSKRSFEEGVAHIERLQGVRSLETVVELQTHYVKSAYEGYIAEASKLGEMYADLARDTYRPYEAPVAKAAANMKAAAAQATTVAAA</sequence>
<dbReference type="InterPro" id="IPR018968">
    <property type="entry name" value="Phasin"/>
</dbReference>
<dbReference type="RefSeq" id="WP_075627795.1">
    <property type="nucleotide sequence ID" value="NZ_FOAM01000002.1"/>
</dbReference>
<keyword evidence="3" id="KW-1185">Reference proteome</keyword>
<dbReference type="EMBL" id="MKIP01000043">
    <property type="protein sequence ID" value="OLP60033.1"/>
    <property type="molecule type" value="Genomic_DNA"/>
</dbReference>
<evidence type="ECO:0000313" key="2">
    <source>
        <dbReference type="EMBL" id="OLP60033.1"/>
    </source>
</evidence>
<dbReference type="Proteomes" id="UP000186364">
    <property type="component" value="Unassembled WGS sequence"/>
</dbReference>
<evidence type="ECO:0000259" key="1">
    <source>
        <dbReference type="Pfam" id="PF09361"/>
    </source>
</evidence>
<comment type="caution">
    <text evidence="2">The sequence shown here is derived from an EMBL/GenBank/DDBJ whole genome shotgun (WGS) entry which is preliminary data.</text>
</comment>
<dbReference type="OrthoDB" id="7678100at2"/>
<name>A0A1Q9AX57_9HYPH</name>
<gene>
    <name evidence="2" type="ORF">BJF93_10695</name>
</gene>
<accession>A0A1Q9AX57</accession>
<proteinExistence type="predicted"/>
<evidence type="ECO:0000313" key="3">
    <source>
        <dbReference type="Proteomes" id="UP000186364"/>
    </source>
</evidence>
<protein>
    <submittedName>
        <fullName evidence="2">Phasin family protein</fullName>
    </submittedName>
</protein>
<feature type="domain" description="Phasin" evidence="1">
    <location>
        <begin position="7"/>
        <end position="102"/>
    </location>
</feature>
<dbReference type="AlphaFoldDB" id="A0A1Q9AX57"/>